<evidence type="ECO:0000256" key="2">
    <source>
        <dbReference type="ARBA" id="ARBA00008873"/>
    </source>
</evidence>
<accession>A0A6N8U7L3</accession>
<gene>
    <name evidence="11" type="ORF">GQ671_10230</name>
</gene>
<evidence type="ECO:0000256" key="1">
    <source>
        <dbReference type="ARBA" id="ARBA00004141"/>
    </source>
</evidence>
<evidence type="ECO:0000256" key="4">
    <source>
        <dbReference type="ARBA" id="ARBA00022692"/>
    </source>
</evidence>
<keyword evidence="6" id="KW-0406">Ion transport</keyword>
<feature type="transmembrane region" description="Helical" evidence="8">
    <location>
        <begin position="115"/>
        <end position="136"/>
    </location>
</feature>
<dbReference type="InterPro" id="IPR027470">
    <property type="entry name" value="Cation_efflux_CTD"/>
</dbReference>
<reference evidence="11 12" key="1">
    <citation type="submission" date="2019-12" db="EMBL/GenBank/DDBJ databases">
        <title>Salinicoccus cyprini sp. nov., isolated from gastro-intestinal tract of mirror carp, Cyprinus carpio var. specularis, collected from Gobind Sagar Reservoir, Himachal Pradesh, India.</title>
        <authorList>
            <person name="Talwar C."/>
            <person name="Singh A.K."/>
            <person name="Lal R."/>
            <person name="Negi R.K."/>
        </authorList>
    </citation>
    <scope>NUCLEOTIDE SEQUENCE [LARGE SCALE GENOMIC DNA]</scope>
    <source>
        <strain evidence="11 12">J-82</strain>
    </source>
</reference>
<dbReference type="InterPro" id="IPR058533">
    <property type="entry name" value="Cation_efflux_TM"/>
</dbReference>
<dbReference type="AlphaFoldDB" id="A0A6N8U7L3"/>
<evidence type="ECO:0000259" key="9">
    <source>
        <dbReference type="Pfam" id="PF01545"/>
    </source>
</evidence>
<keyword evidence="3" id="KW-0813">Transport</keyword>
<evidence type="ECO:0000256" key="5">
    <source>
        <dbReference type="ARBA" id="ARBA00022989"/>
    </source>
</evidence>
<sequence>MGHGHEHHNHNANRTILVISFFIITAFMFLEAIGGYLTNSLALLADAGHMLSDAISLGVAVMAMTVGAKAADYSKTYGYRRFEILAAVFNGVTLILISLYIFYEALERFSNPPEVASTGMLIIAVIGLSVNILVAWMMMKGGDTKENLNVRAAFLHVLGDLFGSIGAIIAALLIMFFGWGLADPLASVIVSALVLISGWKVSKNAVHILMEGTPSNVDVKEIADTMKREAGVTGVHDLHVWSISSGLNALSSHVTVDGNKTVRECQVLLQSLEKRLEDKNIHHVTLQIEHEIHHHKGALLCNMKHSH</sequence>
<feature type="domain" description="Cation efflux protein transmembrane" evidence="9">
    <location>
        <begin position="17"/>
        <end position="210"/>
    </location>
</feature>
<name>A0A6N8U7L3_9STAP</name>
<evidence type="ECO:0000256" key="8">
    <source>
        <dbReference type="SAM" id="Phobius"/>
    </source>
</evidence>
<keyword evidence="7 8" id="KW-0472">Membrane</keyword>
<dbReference type="Gene3D" id="1.20.1510.10">
    <property type="entry name" value="Cation efflux protein transmembrane domain"/>
    <property type="match status" value="1"/>
</dbReference>
<feature type="domain" description="Cation efflux protein cytoplasmic" evidence="10">
    <location>
        <begin position="214"/>
        <end position="290"/>
    </location>
</feature>
<feature type="transmembrane region" description="Helical" evidence="8">
    <location>
        <begin position="185"/>
        <end position="202"/>
    </location>
</feature>
<keyword evidence="5 8" id="KW-1133">Transmembrane helix</keyword>
<dbReference type="OrthoDB" id="9809646at2"/>
<evidence type="ECO:0000256" key="3">
    <source>
        <dbReference type="ARBA" id="ARBA00022448"/>
    </source>
</evidence>
<dbReference type="Proteomes" id="UP000436284">
    <property type="component" value="Unassembled WGS sequence"/>
</dbReference>
<protein>
    <submittedName>
        <fullName evidence="11">Cation diffusion facilitator family transporter</fullName>
    </submittedName>
</protein>
<dbReference type="Pfam" id="PF01545">
    <property type="entry name" value="Cation_efflux"/>
    <property type="match status" value="1"/>
</dbReference>
<evidence type="ECO:0000313" key="11">
    <source>
        <dbReference type="EMBL" id="MXQ51639.1"/>
    </source>
</evidence>
<dbReference type="PANTHER" id="PTHR11562">
    <property type="entry name" value="CATION EFFLUX PROTEIN/ ZINC TRANSPORTER"/>
    <property type="match status" value="1"/>
</dbReference>
<dbReference type="GO" id="GO:0005385">
    <property type="term" value="F:zinc ion transmembrane transporter activity"/>
    <property type="evidence" value="ECO:0007669"/>
    <property type="project" value="TreeGrafter"/>
</dbReference>
<dbReference type="InterPro" id="IPR036837">
    <property type="entry name" value="Cation_efflux_CTD_sf"/>
</dbReference>
<feature type="transmembrane region" description="Helical" evidence="8">
    <location>
        <begin position="12"/>
        <end position="30"/>
    </location>
</feature>
<keyword evidence="12" id="KW-1185">Reference proteome</keyword>
<evidence type="ECO:0000313" key="12">
    <source>
        <dbReference type="Proteomes" id="UP000436284"/>
    </source>
</evidence>
<dbReference type="InterPro" id="IPR027469">
    <property type="entry name" value="Cation_efflux_TMD_sf"/>
</dbReference>
<organism evidence="11 12">
    <name type="scientific">Salinicoccus hispanicus</name>
    <dbReference type="NCBI Taxonomy" id="157225"/>
    <lineage>
        <taxon>Bacteria</taxon>
        <taxon>Bacillati</taxon>
        <taxon>Bacillota</taxon>
        <taxon>Bacilli</taxon>
        <taxon>Bacillales</taxon>
        <taxon>Staphylococcaceae</taxon>
        <taxon>Salinicoccus</taxon>
    </lineage>
</organism>
<dbReference type="SUPFAM" id="SSF160240">
    <property type="entry name" value="Cation efflux protein cytoplasmic domain-like"/>
    <property type="match status" value="1"/>
</dbReference>
<evidence type="ECO:0000256" key="7">
    <source>
        <dbReference type="ARBA" id="ARBA00023136"/>
    </source>
</evidence>
<dbReference type="NCBIfam" id="TIGR01297">
    <property type="entry name" value="CDF"/>
    <property type="match status" value="1"/>
</dbReference>
<feature type="transmembrane region" description="Helical" evidence="8">
    <location>
        <begin position="82"/>
        <end position="103"/>
    </location>
</feature>
<comment type="subcellular location">
    <subcellularLocation>
        <location evidence="1">Membrane</location>
        <topology evidence="1">Multi-pass membrane protein</topology>
    </subcellularLocation>
</comment>
<comment type="similarity">
    <text evidence="2">Belongs to the cation diffusion facilitator (CDF) transporter (TC 2.A.4) family. SLC30A subfamily.</text>
</comment>
<dbReference type="SUPFAM" id="SSF161111">
    <property type="entry name" value="Cation efflux protein transmembrane domain-like"/>
    <property type="match status" value="1"/>
</dbReference>
<dbReference type="PANTHER" id="PTHR11562:SF17">
    <property type="entry name" value="RE54080P-RELATED"/>
    <property type="match status" value="1"/>
</dbReference>
<dbReference type="EMBL" id="WUUK01000004">
    <property type="protein sequence ID" value="MXQ51639.1"/>
    <property type="molecule type" value="Genomic_DNA"/>
</dbReference>
<proteinExistence type="inferred from homology"/>
<evidence type="ECO:0000256" key="6">
    <source>
        <dbReference type="ARBA" id="ARBA00023065"/>
    </source>
</evidence>
<dbReference type="RefSeq" id="WP_160656601.1">
    <property type="nucleotide sequence ID" value="NZ_JBHRWU010000001.1"/>
</dbReference>
<dbReference type="Gene3D" id="3.30.70.1350">
    <property type="entry name" value="Cation efflux protein, cytoplasmic domain"/>
    <property type="match status" value="1"/>
</dbReference>
<evidence type="ECO:0000259" key="10">
    <source>
        <dbReference type="Pfam" id="PF16916"/>
    </source>
</evidence>
<feature type="transmembrane region" description="Helical" evidence="8">
    <location>
        <begin position="157"/>
        <end position="179"/>
    </location>
</feature>
<dbReference type="Pfam" id="PF16916">
    <property type="entry name" value="ZT_dimer"/>
    <property type="match status" value="1"/>
</dbReference>
<keyword evidence="4 8" id="KW-0812">Transmembrane</keyword>
<dbReference type="InterPro" id="IPR050681">
    <property type="entry name" value="CDF/SLC30A"/>
</dbReference>
<comment type="caution">
    <text evidence="11">The sequence shown here is derived from an EMBL/GenBank/DDBJ whole genome shotgun (WGS) entry which is preliminary data.</text>
</comment>
<dbReference type="GO" id="GO:0005886">
    <property type="term" value="C:plasma membrane"/>
    <property type="evidence" value="ECO:0007669"/>
    <property type="project" value="TreeGrafter"/>
</dbReference>
<feature type="transmembrane region" description="Helical" evidence="8">
    <location>
        <begin position="50"/>
        <end position="70"/>
    </location>
</feature>
<dbReference type="InterPro" id="IPR002524">
    <property type="entry name" value="Cation_efflux"/>
</dbReference>